<dbReference type="Pfam" id="PF25873">
    <property type="entry name" value="WHD_MalT"/>
    <property type="match status" value="1"/>
</dbReference>
<reference evidence="4" key="1">
    <citation type="submission" date="2017-11" db="EMBL/GenBank/DDBJ databases">
        <authorList>
            <person name="Watanabe M."/>
            <person name="Kojima H."/>
        </authorList>
    </citation>
    <scope>NUCLEOTIDE SEQUENCE [LARGE SCALE GENOMIC DNA]</scope>
    <source>
        <strain evidence="4">Tokyo 01</strain>
    </source>
</reference>
<dbReference type="PANTHER" id="PTHR35807">
    <property type="entry name" value="TRANSCRIPTIONAL REGULATOR REDD-RELATED"/>
    <property type="match status" value="1"/>
</dbReference>
<dbReference type="Pfam" id="PF24883">
    <property type="entry name" value="NPHP3_N"/>
    <property type="match status" value="1"/>
</dbReference>
<dbReference type="Gene3D" id="1.10.10.10">
    <property type="entry name" value="Winged helix-like DNA-binding domain superfamily/Winged helix DNA-binding domain"/>
    <property type="match status" value="1"/>
</dbReference>
<dbReference type="SUPFAM" id="SSF48452">
    <property type="entry name" value="TPR-like"/>
    <property type="match status" value="1"/>
</dbReference>
<dbReference type="InterPro" id="IPR059106">
    <property type="entry name" value="WHD_MalT"/>
</dbReference>
<dbReference type="SUPFAM" id="SSF52540">
    <property type="entry name" value="P-loop containing nucleoside triphosphate hydrolases"/>
    <property type="match status" value="1"/>
</dbReference>
<dbReference type="InterPro" id="IPR036388">
    <property type="entry name" value="WH-like_DNA-bd_sf"/>
</dbReference>
<dbReference type="InterPro" id="IPR056884">
    <property type="entry name" value="NPHP3-like_N"/>
</dbReference>
<dbReference type="Gene3D" id="1.25.40.10">
    <property type="entry name" value="Tetratricopeptide repeat domain"/>
    <property type="match status" value="1"/>
</dbReference>
<keyword evidence="4" id="KW-1185">Reference proteome</keyword>
<dbReference type="Pfam" id="PF03704">
    <property type="entry name" value="BTAD"/>
    <property type="match status" value="1"/>
</dbReference>
<dbReference type="PANTHER" id="PTHR35807:SF2">
    <property type="entry name" value="TRANSCRIPTIONAL ACTIVATOR DOMAIN"/>
    <property type="match status" value="1"/>
</dbReference>
<reference evidence="4" key="2">
    <citation type="submission" date="2019-01" db="EMBL/GenBank/DDBJ databases">
        <title>Genome sequence of Desulfonema ishimotonii strain Tokyo 01.</title>
        <authorList>
            <person name="Fukui M."/>
        </authorList>
    </citation>
    <scope>NUCLEOTIDE SEQUENCE [LARGE SCALE GENOMIC DNA]</scope>
    <source>
        <strain evidence="4">Tokyo 01</strain>
    </source>
</reference>
<dbReference type="Gene3D" id="3.40.50.300">
    <property type="entry name" value="P-loop containing nucleotide triphosphate hydrolases"/>
    <property type="match status" value="1"/>
</dbReference>
<dbReference type="InterPro" id="IPR027417">
    <property type="entry name" value="P-loop_NTPase"/>
</dbReference>
<dbReference type="InterPro" id="IPR011990">
    <property type="entry name" value="TPR-like_helical_dom_sf"/>
</dbReference>
<accession>A0A401FVX6</accession>
<evidence type="ECO:0000259" key="2">
    <source>
        <dbReference type="SMART" id="SM01043"/>
    </source>
</evidence>
<dbReference type="InterPro" id="IPR051677">
    <property type="entry name" value="AfsR-DnrI-RedD_regulator"/>
</dbReference>
<comment type="caution">
    <text evidence="3">The sequence shown here is derived from an EMBL/GenBank/DDBJ whole genome shotgun (WGS) entry which is preliminary data.</text>
</comment>
<proteinExistence type="predicted"/>
<evidence type="ECO:0000313" key="4">
    <source>
        <dbReference type="Proteomes" id="UP000288096"/>
    </source>
</evidence>
<dbReference type="SMART" id="SM01043">
    <property type="entry name" value="BTAD"/>
    <property type="match status" value="1"/>
</dbReference>
<evidence type="ECO:0000256" key="1">
    <source>
        <dbReference type="ARBA" id="ARBA00022737"/>
    </source>
</evidence>
<feature type="domain" description="Bacterial transcriptional activator" evidence="2">
    <location>
        <begin position="894"/>
        <end position="1043"/>
    </location>
</feature>
<dbReference type="EMBL" id="BEXT01000001">
    <property type="protein sequence ID" value="GBC61115.1"/>
    <property type="molecule type" value="Genomic_DNA"/>
</dbReference>
<evidence type="ECO:0000313" key="3">
    <source>
        <dbReference type="EMBL" id="GBC61115.1"/>
    </source>
</evidence>
<organism evidence="3 4">
    <name type="scientific">Desulfonema ishimotonii</name>
    <dbReference type="NCBI Taxonomy" id="45657"/>
    <lineage>
        <taxon>Bacteria</taxon>
        <taxon>Pseudomonadati</taxon>
        <taxon>Thermodesulfobacteriota</taxon>
        <taxon>Desulfobacteria</taxon>
        <taxon>Desulfobacterales</taxon>
        <taxon>Desulfococcaceae</taxon>
        <taxon>Desulfonema</taxon>
    </lineage>
</organism>
<dbReference type="Proteomes" id="UP000288096">
    <property type="component" value="Unassembled WGS sequence"/>
</dbReference>
<protein>
    <recommendedName>
        <fullName evidence="2">Bacterial transcriptional activator domain-containing protein</fullName>
    </recommendedName>
</protein>
<keyword evidence="1" id="KW-0677">Repeat</keyword>
<sequence>MEKKSASPAKIARPIIKDVFPRKRAFEILEQVSDQPVIWISGPAGCGKTTLVSSFTEHRKFPTMWYRMDKGDSDEATFAHFMNMAVNQVSGAKSEGSGIHSKDDTSALRCFENICDRMPHPGLIVFDDYQKLPAESSFHKSFCNALSRIPEGIRVIIISRNSPPRPFMRMIANRKMEIAGWDSLRLTPNEAEGVIRRHLPENTTDETVHQLHSVTGGWVAGLMLMIFKIRNEGVEMKTLERHVPEEISDYFECEVFDALDQIYCDFLLKTAFLPEINGALVSELTHIPDADRILFTLARNNCFVEKVIPSEAEYRYHPLFRAFLQHRAMKLFSDNTLSRLRCQAATLFEQGGDAESAFSLLYHSRNWERLGGLIQKRAPSMVARNQNHRLKEWINMIPDHGIQSSPWLIYWKGISLFSTSPCLSRNFFETSFGEFKKQSDPAGLLLSWSGAVDAIETGFENFSLLDRWISEYDDLSDIFDSFPSEDIEARVTSSVLSAMVFRQPHHPRIEEWADRAFQVATRKDPPCSALRMMTHILLYRIYLGDFEGARGVRNTLRQGLNAGNVPQSVRVTAEYTEELYLQLAGIQEKDGGTAVKNQVKGERKNISGHPDSRHFFAELSEPTNLWLLSCYHFLKTRNALNRGDFRAASFHMAPAVKAALELESPFILCLCNLANAHILHELEKHQQGRLYLESASEIAHRLKSNLLIFYVIWTEALFAADHGEDRPGLAFLKNAIDIRRKKGFLYACIDNPSATARLCVKALDNGFEVEYIRKFIQKRDLIPDNPPIHLKNWPWKLKIFTLGRFALVKNGKPVLISKKAQQKPLSMLKAVIAFGGREVREDQIADALWPDADGDIAHKSFATTLHRLRRLIGYHDAVRLQSGCLTLNPSYCWVDSWQFERVFGQADSRWKKGADAENFPEAIALTQRAIDIYQGGFLSEDQYEIWTTSRRERLRSKFLRGIIKLGQHWEKEEKWENAIECYQRGLEVDAFAEELYRRLMFSYYRIGHRAEALNVYERCKQLLAATLDIEPSPQTLAIGRKLYLAEFS</sequence>
<dbReference type="InterPro" id="IPR005158">
    <property type="entry name" value="BTAD"/>
</dbReference>
<name>A0A401FVX6_9BACT</name>
<gene>
    <name evidence="3" type="ORF">DENIS_2075</name>
</gene>
<dbReference type="AlphaFoldDB" id="A0A401FVX6"/>